<dbReference type="Proteomes" id="UP001059041">
    <property type="component" value="Linkage Group LG13"/>
</dbReference>
<gene>
    <name evidence="2" type="ORF">IRJ41_017704</name>
</gene>
<accession>A0A9W7WJJ2</accession>
<name>A0A9W7WJJ2_TRIRA</name>
<evidence type="ECO:0000313" key="3">
    <source>
        <dbReference type="Proteomes" id="UP001059041"/>
    </source>
</evidence>
<dbReference type="GO" id="GO:0003779">
    <property type="term" value="F:actin binding"/>
    <property type="evidence" value="ECO:0007669"/>
    <property type="project" value="InterPro"/>
</dbReference>
<keyword evidence="3" id="KW-1185">Reference proteome</keyword>
<feature type="domain" description="Formin GTPase-binding" evidence="1">
    <location>
        <begin position="13"/>
        <end position="62"/>
    </location>
</feature>
<dbReference type="GO" id="GO:0031267">
    <property type="term" value="F:small GTPase binding"/>
    <property type="evidence" value="ECO:0007669"/>
    <property type="project" value="InterPro"/>
</dbReference>
<dbReference type="Pfam" id="PF06371">
    <property type="entry name" value="Drf_GBD"/>
    <property type="match status" value="1"/>
</dbReference>
<evidence type="ECO:0000313" key="2">
    <source>
        <dbReference type="EMBL" id="KAI7801811.1"/>
    </source>
</evidence>
<dbReference type="AlphaFoldDB" id="A0A9W7WJJ2"/>
<evidence type="ECO:0000259" key="1">
    <source>
        <dbReference type="Pfam" id="PF06371"/>
    </source>
</evidence>
<dbReference type="Gene3D" id="1.10.20.40">
    <property type="entry name" value="Formin, diaphanous GTPase-binding domain"/>
    <property type="match status" value="1"/>
</dbReference>
<organism evidence="2 3">
    <name type="scientific">Triplophysa rosa</name>
    <name type="common">Cave loach</name>
    <dbReference type="NCBI Taxonomy" id="992332"/>
    <lineage>
        <taxon>Eukaryota</taxon>
        <taxon>Metazoa</taxon>
        <taxon>Chordata</taxon>
        <taxon>Craniata</taxon>
        <taxon>Vertebrata</taxon>
        <taxon>Euteleostomi</taxon>
        <taxon>Actinopterygii</taxon>
        <taxon>Neopterygii</taxon>
        <taxon>Teleostei</taxon>
        <taxon>Ostariophysi</taxon>
        <taxon>Cypriniformes</taxon>
        <taxon>Nemacheilidae</taxon>
        <taxon>Triplophysa</taxon>
    </lineage>
</organism>
<protein>
    <submittedName>
        <fullName evidence="2">Diaphanous 2</fullName>
    </submittedName>
</protein>
<proteinExistence type="predicted"/>
<dbReference type="EMBL" id="JAFHDT010000013">
    <property type="protein sequence ID" value="KAI7801811.1"/>
    <property type="molecule type" value="Genomic_DNA"/>
</dbReference>
<dbReference type="GO" id="GO:0030036">
    <property type="term" value="P:actin cytoskeleton organization"/>
    <property type="evidence" value="ECO:0007669"/>
    <property type="project" value="InterPro"/>
</dbReference>
<dbReference type="SUPFAM" id="SSF48371">
    <property type="entry name" value="ARM repeat"/>
    <property type="match status" value="1"/>
</dbReference>
<sequence length="252" mass="28291">MPQPLFDERSMNLSEKEIIDLFEKMMEDMNLNEERKAPLRGKDLSTKREMVVQYISATAKSITGSKVAGSTLRPMLFSIVCDSVPRYIEISQGSERIDTKALFIATPDLISCGVSVDVSVHSCNHDLAYNFNAIQSSANIEMSSAIRLIQLNRSERAIFSLATTDAVLHLKHSRLPRRLPVASSANHSTNKVWHLSAAHFMVVIHGRSVVSRHYLLIKHALSAQPNGHTDLWFDQERVTDCLVFRALFLEGL</sequence>
<reference evidence="2" key="1">
    <citation type="submission" date="2021-02" db="EMBL/GenBank/DDBJ databases">
        <title>Comparative genomics reveals that relaxation of natural selection precedes convergent phenotypic evolution of cavefish.</title>
        <authorList>
            <person name="Peng Z."/>
        </authorList>
    </citation>
    <scope>NUCLEOTIDE SEQUENCE</scope>
    <source>
        <tissue evidence="2">Muscle</tissue>
    </source>
</reference>
<comment type="caution">
    <text evidence="2">The sequence shown here is derived from an EMBL/GenBank/DDBJ whole genome shotgun (WGS) entry which is preliminary data.</text>
</comment>
<dbReference type="InterPro" id="IPR044933">
    <property type="entry name" value="DIA_GBD_sf"/>
</dbReference>
<dbReference type="FunFam" id="1.10.20.40:FF:000001">
    <property type="entry name" value="Diaphanous related formin 2"/>
    <property type="match status" value="1"/>
</dbReference>
<dbReference type="InterPro" id="IPR010473">
    <property type="entry name" value="GTPase-bd"/>
</dbReference>
<dbReference type="InterPro" id="IPR016024">
    <property type="entry name" value="ARM-type_fold"/>
</dbReference>